<keyword evidence="1" id="KW-1133">Transmembrane helix</keyword>
<reference evidence="2" key="1">
    <citation type="submission" date="2014-05" db="EMBL/GenBank/DDBJ databases">
        <authorList>
            <person name="Chronopoulou M."/>
        </authorList>
    </citation>
    <scope>NUCLEOTIDE SEQUENCE</scope>
    <source>
        <tissue evidence="2">Whole organism</tissue>
    </source>
</reference>
<dbReference type="AlphaFoldDB" id="A0A0K2T7T6"/>
<keyword evidence="1" id="KW-0472">Membrane</keyword>
<evidence type="ECO:0000313" key="2">
    <source>
        <dbReference type="EMBL" id="CDW21840.1"/>
    </source>
</evidence>
<evidence type="ECO:0000256" key="1">
    <source>
        <dbReference type="SAM" id="Phobius"/>
    </source>
</evidence>
<dbReference type="EMBL" id="HACA01004479">
    <property type="protein sequence ID" value="CDW21840.1"/>
    <property type="molecule type" value="Transcribed_RNA"/>
</dbReference>
<proteinExistence type="predicted"/>
<feature type="transmembrane region" description="Helical" evidence="1">
    <location>
        <begin position="12"/>
        <end position="32"/>
    </location>
</feature>
<feature type="non-terminal residue" evidence="2">
    <location>
        <position position="37"/>
    </location>
</feature>
<accession>A0A0K2T7T6</accession>
<sequence length="37" mass="4164">MGFLIVGVKSGLFALTRLFPPTFLIAFLTFWCKTITL</sequence>
<name>A0A0K2T7T6_LEPSM</name>
<keyword evidence="1" id="KW-0812">Transmembrane</keyword>
<protein>
    <submittedName>
        <fullName evidence="2">Uncharacterized protein</fullName>
    </submittedName>
</protein>
<organism evidence="2">
    <name type="scientific">Lepeophtheirus salmonis</name>
    <name type="common">Salmon louse</name>
    <name type="synonym">Caligus salmonis</name>
    <dbReference type="NCBI Taxonomy" id="72036"/>
    <lineage>
        <taxon>Eukaryota</taxon>
        <taxon>Metazoa</taxon>
        <taxon>Ecdysozoa</taxon>
        <taxon>Arthropoda</taxon>
        <taxon>Crustacea</taxon>
        <taxon>Multicrustacea</taxon>
        <taxon>Hexanauplia</taxon>
        <taxon>Copepoda</taxon>
        <taxon>Siphonostomatoida</taxon>
        <taxon>Caligidae</taxon>
        <taxon>Lepeophtheirus</taxon>
    </lineage>
</organism>